<feature type="compositionally biased region" description="Low complexity" evidence="1">
    <location>
        <begin position="309"/>
        <end position="319"/>
    </location>
</feature>
<evidence type="ECO:0000256" key="1">
    <source>
        <dbReference type="SAM" id="MobiDB-lite"/>
    </source>
</evidence>
<accession>A0A2R5G803</accession>
<dbReference type="Proteomes" id="UP000241890">
    <property type="component" value="Unassembled WGS sequence"/>
</dbReference>
<reference evidence="2 3" key="1">
    <citation type="submission" date="2017-12" db="EMBL/GenBank/DDBJ databases">
        <title>Sequencing, de novo assembly and annotation of complete genome of a new Thraustochytrid species, strain FCC1311.</title>
        <authorList>
            <person name="Sedici K."/>
            <person name="Godart F."/>
            <person name="Aiese Cigliano R."/>
            <person name="Sanseverino W."/>
            <person name="Barakat M."/>
            <person name="Ortet P."/>
            <person name="Marechal E."/>
            <person name="Cagnac O."/>
            <person name="Amato A."/>
        </authorList>
    </citation>
    <scope>NUCLEOTIDE SEQUENCE [LARGE SCALE GENOMIC DNA]</scope>
</reference>
<sequence>MGVAFGPKFTQQLRSVSGVDVVLAAADDQEVPLGTVDSDDDYVEKGGFEYVFDHNSLYEVVERARTEKRFGQFIDSVSALRPGIVLLAHKPSALSDKDNVGSEDDVEDGDEDDDGSEEVASLHSLKWENPFTSDVILLTAHGGNAPTVGFVMNAKLPDAEARQAREMLRENSDADLFQGSERREIIQAAIRDKQRLWLGAGGPVRNPAHLWTHVHNCPGAAGAMEVAKGVCWRGDILELLVNDDCFVKLLYGSVVWSPGQLDVEVKRGLWNLYDADPSAIFEASADADTALFRVADQPSLPIQTHESDAGGAAEEASEH</sequence>
<feature type="compositionally biased region" description="Acidic residues" evidence="1">
    <location>
        <begin position="101"/>
        <end position="116"/>
    </location>
</feature>
<gene>
    <name evidence="2" type="ORF">FCC1311_028962</name>
</gene>
<evidence type="ECO:0000313" key="2">
    <source>
        <dbReference type="EMBL" id="GBG26675.1"/>
    </source>
</evidence>
<keyword evidence="3" id="KW-1185">Reference proteome</keyword>
<comment type="caution">
    <text evidence="2">The sequence shown here is derived from an EMBL/GenBank/DDBJ whole genome shotgun (WGS) entry which is preliminary data.</text>
</comment>
<dbReference type="InParanoid" id="A0A2R5G803"/>
<protein>
    <submittedName>
        <fullName evidence="2">Uncharacterized protein</fullName>
    </submittedName>
</protein>
<organism evidence="2 3">
    <name type="scientific">Hondaea fermentalgiana</name>
    <dbReference type="NCBI Taxonomy" id="2315210"/>
    <lineage>
        <taxon>Eukaryota</taxon>
        <taxon>Sar</taxon>
        <taxon>Stramenopiles</taxon>
        <taxon>Bigyra</taxon>
        <taxon>Labyrinthulomycetes</taxon>
        <taxon>Thraustochytrida</taxon>
        <taxon>Thraustochytriidae</taxon>
        <taxon>Hondaea</taxon>
    </lineage>
</organism>
<feature type="region of interest" description="Disordered" evidence="1">
    <location>
        <begin position="299"/>
        <end position="319"/>
    </location>
</feature>
<dbReference type="EMBL" id="BEYU01000022">
    <property type="protein sequence ID" value="GBG26675.1"/>
    <property type="molecule type" value="Genomic_DNA"/>
</dbReference>
<dbReference type="Pfam" id="PF02622">
    <property type="entry name" value="DUF179"/>
    <property type="match status" value="1"/>
</dbReference>
<feature type="region of interest" description="Disordered" evidence="1">
    <location>
        <begin position="96"/>
        <end position="116"/>
    </location>
</feature>
<evidence type="ECO:0000313" key="3">
    <source>
        <dbReference type="Proteomes" id="UP000241890"/>
    </source>
</evidence>
<name>A0A2R5G803_9STRA</name>
<dbReference type="InterPro" id="IPR003774">
    <property type="entry name" value="AlgH-like"/>
</dbReference>
<proteinExistence type="predicted"/>
<dbReference type="AlphaFoldDB" id="A0A2R5G803"/>
<dbReference type="Gene3D" id="3.40.1740.10">
    <property type="entry name" value="VC0467-like"/>
    <property type="match status" value="1"/>
</dbReference>
<dbReference type="SUPFAM" id="SSF143456">
    <property type="entry name" value="VC0467-like"/>
    <property type="match status" value="1"/>
</dbReference>